<protein>
    <recommendedName>
        <fullName evidence="3">Tetratricopeptide repeat protein</fullName>
    </recommendedName>
</protein>
<proteinExistence type="predicted"/>
<sequence>MGASCTRSNTVLPINAQAVSTVGKDMNDLPGQAFTTPLVPIELNENLEDFTVIWLDAGIDTSSDCIDTKQHLLSIINYLKTFTDSAKCIDYIKTVKEEKVFLIVSGAYGEDVVSEIENLPQIRIVYVFCQNAEKHKEWVSNHSIVQAENEVLIAMGSTFVINKVEQDEQGIWNVNLAWANKEDVELLAYMKKSLGQSTNLEILGSVLIDMGEIVKAERYFKLLLEQLPADHPSIGNIYLQMNTIGLHQSNIEKAIEYLEKAGKAFQMSYPTTHSCYGSLHFNMGRTQLSQCDIISAQLNLEKAIELFLKTVDSNNLKLAAAYVQSETALRKWSTD</sequence>
<dbReference type="OrthoDB" id="10056142at2759"/>
<dbReference type="Gene3D" id="1.25.40.10">
    <property type="entry name" value="Tetratricopeptide repeat domain"/>
    <property type="match status" value="1"/>
</dbReference>
<gene>
    <name evidence="1" type="ORF">RFH988_LOCUS13357</name>
</gene>
<dbReference type="Gene3D" id="3.90.176.10">
    <property type="entry name" value="Toxin ADP-ribosyltransferase, Chain A, domain 1"/>
    <property type="match status" value="1"/>
</dbReference>
<dbReference type="AlphaFoldDB" id="A0A814FHS4"/>
<dbReference type="Proteomes" id="UP000663882">
    <property type="component" value="Unassembled WGS sequence"/>
</dbReference>
<accession>A0A814FHS4</accession>
<dbReference type="SUPFAM" id="SSF48452">
    <property type="entry name" value="TPR-like"/>
    <property type="match status" value="1"/>
</dbReference>
<evidence type="ECO:0000313" key="1">
    <source>
        <dbReference type="EMBL" id="CAF0985206.1"/>
    </source>
</evidence>
<evidence type="ECO:0008006" key="3">
    <source>
        <dbReference type="Google" id="ProtNLM"/>
    </source>
</evidence>
<reference evidence="1" key="1">
    <citation type="submission" date="2021-02" db="EMBL/GenBank/DDBJ databases">
        <authorList>
            <person name="Nowell W R."/>
        </authorList>
    </citation>
    <scope>NUCLEOTIDE SEQUENCE</scope>
</reference>
<dbReference type="InterPro" id="IPR011990">
    <property type="entry name" value="TPR-like_helical_dom_sf"/>
</dbReference>
<organism evidence="1 2">
    <name type="scientific">Rotaria sordida</name>
    <dbReference type="NCBI Taxonomy" id="392033"/>
    <lineage>
        <taxon>Eukaryota</taxon>
        <taxon>Metazoa</taxon>
        <taxon>Spiralia</taxon>
        <taxon>Gnathifera</taxon>
        <taxon>Rotifera</taxon>
        <taxon>Eurotatoria</taxon>
        <taxon>Bdelloidea</taxon>
        <taxon>Philodinida</taxon>
        <taxon>Philodinidae</taxon>
        <taxon>Rotaria</taxon>
    </lineage>
</organism>
<comment type="caution">
    <text evidence="1">The sequence shown here is derived from an EMBL/GenBank/DDBJ whole genome shotgun (WGS) entry which is preliminary data.</text>
</comment>
<dbReference type="EMBL" id="CAJNOO010000585">
    <property type="protein sequence ID" value="CAF0985206.1"/>
    <property type="molecule type" value="Genomic_DNA"/>
</dbReference>
<name>A0A814FHS4_9BILA</name>
<evidence type="ECO:0000313" key="2">
    <source>
        <dbReference type="Proteomes" id="UP000663882"/>
    </source>
</evidence>